<protein>
    <submittedName>
        <fullName evidence="1">Uncharacterized protein</fullName>
    </submittedName>
</protein>
<keyword evidence="2" id="KW-1185">Reference proteome</keyword>
<keyword evidence="1" id="KW-0614">Plasmid</keyword>
<gene>
    <name evidence="1" type="ordered locus">Ocepr_2305</name>
</gene>
<dbReference type="OrthoDB" id="26380at2"/>
<name>E4UAW8_OCEP5</name>
<dbReference type="HOGENOM" id="CLU_2524261_0_0_0"/>
<dbReference type="Proteomes" id="UP000008722">
    <property type="component" value="Plasmid pOCEPR01"/>
</dbReference>
<dbReference type="EMBL" id="CP002362">
    <property type="protein sequence ID" value="ADR37753.1"/>
    <property type="molecule type" value="Genomic_DNA"/>
</dbReference>
<evidence type="ECO:0000313" key="2">
    <source>
        <dbReference type="Proteomes" id="UP000008722"/>
    </source>
</evidence>
<dbReference type="AlphaFoldDB" id="E4UAW8"/>
<evidence type="ECO:0000313" key="1">
    <source>
        <dbReference type="EMBL" id="ADR37753.1"/>
    </source>
</evidence>
<dbReference type="KEGG" id="opr:Ocepr_2305"/>
<proteinExistence type="predicted"/>
<accession>E4UAW8</accession>
<organism evidence="1 2">
    <name type="scientific">Oceanithermus profundus (strain DSM 14977 / NBRC 100410 / VKM B-2274 / 506)</name>
    <dbReference type="NCBI Taxonomy" id="670487"/>
    <lineage>
        <taxon>Bacteria</taxon>
        <taxon>Thermotogati</taxon>
        <taxon>Deinococcota</taxon>
        <taxon>Deinococci</taxon>
        <taxon>Thermales</taxon>
        <taxon>Thermaceae</taxon>
        <taxon>Oceanithermus</taxon>
    </lineage>
</organism>
<reference evidence="2" key="1">
    <citation type="submission" date="2010-11" db="EMBL/GenBank/DDBJ databases">
        <title>The complete sequence of plasmid of Oceanithermus profundus DSM 14977.</title>
        <authorList>
            <consortium name="US DOE Joint Genome Institute (JGI-PGF)"/>
            <person name="Lucas S."/>
            <person name="Copeland A."/>
            <person name="Lapidus A."/>
            <person name="Bruce D."/>
            <person name="Goodwin L."/>
            <person name="Pitluck S."/>
            <person name="Kyrpides N."/>
            <person name="Mavromatis K."/>
            <person name="Pagani I."/>
            <person name="Ivanova N."/>
            <person name="Zhang X."/>
            <person name="Brettin T."/>
            <person name="Detter J.C."/>
            <person name="Tapia R."/>
            <person name="Han C."/>
            <person name="Land M."/>
            <person name="Hauser L."/>
            <person name="Markowitz V."/>
            <person name="Cheng J.-F."/>
            <person name="Hugenholtz P."/>
            <person name="Woyke T."/>
            <person name="Wu D."/>
            <person name="Tindall B."/>
            <person name="Faehnrich R."/>
            <person name="Brambilla E."/>
            <person name="Klenk H.-P."/>
            <person name="Eisen J.A."/>
        </authorList>
    </citation>
    <scope>NUCLEOTIDE SEQUENCE [LARGE SCALE GENOMIC DNA]</scope>
    <source>
        <strain evidence="2">DSM 14977 / NBRC 100410 / VKM B-2274 / 506</strain>
        <plasmid evidence="2">Plasmid pOCEPR01</plasmid>
    </source>
</reference>
<geneLocation type="plasmid" evidence="1 2">
    <name>pOCEPR01</name>
</geneLocation>
<reference evidence="1 2" key="2">
    <citation type="journal article" date="2011" name="Stand. Genomic Sci.">
        <title>Complete genome sequence of Oceanithermus profundus type strain (506).</title>
        <authorList>
            <person name="Pati A."/>
            <person name="Zhang X."/>
            <person name="Lapidus A."/>
            <person name="Nolan M."/>
            <person name="Lucas S."/>
            <person name="Del Rio T.G."/>
            <person name="Tice H."/>
            <person name="Cheng J.F."/>
            <person name="Tapia R."/>
            <person name="Han C."/>
            <person name="Goodwin L."/>
            <person name="Pitluck S."/>
            <person name="Liolios K."/>
            <person name="Pagani I."/>
            <person name="Ivanova N."/>
            <person name="Mavromatis K."/>
            <person name="Chen A."/>
            <person name="Palaniappan K."/>
            <person name="Hauser L."/>
            <person name="Jeffries C.D."/>
            <person name="Brambilla E.M."/>
            <person name="Rohl A."/>
            <person name="Mwirichia R."/>
            <person name="Rohde M."/>
            <person name="Tindall B.J."/>
            <person name="Sikorski J."/>
            <person name="Wirth R."/>
            <person name="Goker M."/>
            <person name="Woyke T."/>
            <person name="Detter J.C."/>
            <person name="Bristow J."/>
            <person name="Eisen J.A."/>
            <person name="Markowitz V."/>
            <person name="Hugenholtz P."/>
            <person name="Kyrpides N.C."/>
            <person name="Klenk H.P."/>
            <person name="Land M."/>
        </authorList>
    </citation>
    <scope>NUCLEOTIDE SEQUENCE [LARGE SCALE GENOMIC DNA]</scope>
    <source>
        <strain evidence="2">DSM 14977 / NBRC 100410 / VKM B-2274 / 506</strain>
        <plasmid evidence="2">Plasmid pOCEPR01</plasmid>
    </source>
</reference>
<sequence length="84" mass="9585">MPRKRTNGGVQSRQLDERFALSYQPEAPDHGRPELALVDRREPRWRYAIIAVGEKATQLWGLDTFPNEVLERAKAELRGEGLLG</sequence>